<dbReference type="AlphaFoldDB" id="A0A0L0VM56"/>
<accession>A0A0L0VM56</accession>
<comment type="caution">
    <text evidence="2">The sequence shown here is derived from an EMBL/GenBank/DDBJ whole genome shotgun (WGS) entry which is preliminary data.</text>
</comment>
<feature type="region of interest" description="Disordered" evidence="1">
    <location>
        <begin position="1"/>
        <end position="23"/>
    </location>
</feature>
<protein>
    <submittedName>
        <fullName evidence="2">Uncharacterized protein</fullName>
    </submittedName>
</protein>
<organism evidence="2 3">
    <name type="scientific">Puccinia striiformis f. sp. tritici PST-78</name>
    <dbReference type="NCBI Taxonomy" id="1165861"/>
    <lineage>
        <taxon>Eukaryota</taxon>
        <taxon>Fungi</taxon>
        <taxon>Dikarya</taxon>
        <taxon>Basidiomycota</taxon>
        <taxon>Pucciniomycotina</taxon>
        <taxon>Pucciniomycetes</taxon>
        <taxon>Pucciniales</taxon>
        <taxon>Pucciniaceae</taxon>
        <taxon>Puccinia</taxon>
    </lineage>
</organism>
<evidence type="ECO:0000313" key="2">
    <source>
        <dbReference type="EMBL" id="KNF00080.1"/>
    </source>
</evidence>
<proteinExistence type="predicted"/>
<keyword evidence="3" id="KW-1185">Reference proteome</keyword>
<sequence length="170" mass="19171">MAIHAQKGRGSPSTPATQAKMEIHAPSVYGEGRGWPTPPLDQLPDKLELLQFVGKLFRQAEESPACWKSFPTGCRVSSPSEDDSDELEPAPWKMIPMNWRLSSLPEDDSDELERLQAFERYSQQAGEAPGLRKVLPTSWRGSRPSEGTPDELERLQAFGRYSRCKTQKWL</sequence>
<evidence type="ECO:0000313" key="3">
    <source>
        <dbReference type="Proteomes" id="UP000054564"/>
    </source>
</evidence>
<dbReference type="EMBL" id="AJIL01000040">
    <property type="protein sequence ID" value="KNF00080.1"/>
    <property type="molecule type" value="Genomic_DNA"/>
</dbReference>
<evidence type="ECO:0000256" key="1">
    <source>
        <dbReference type="SAM" id="MobiDB-lite"/>
    </source>
</evidence>
<dbReference type="Proteomes" id="UP000054564">
    <property type="component" value="Unassembled WGS sequence"/>
</dbReference>
<gene>
    <name evidence="2" type="ORF">PSTG_06701</name>
</gene>
<feature type="region of interest" description="Disordered" evidence="1">
    <location>
        <begin position="124"/>
        <end position="150"/>
    </location>
</feature>
<reference evidence="3" key="1">
    <citation type="submission" date="2014-03" db="EMBL/GenBank/DDBJ databases">
        <title>The Genome Sequence of Puccinia striiformis f. sp. tritici PST-78.</title>
        <authorList>
            <consortium name="The Broad Institute Genome Sequencing Platform"/>
            <person name="Cuomo C."/>
            <person name="Hulbert S."/>
            <person name="Chen X."/>
            <person name="Walker B."/>
            <person name="Young S.K."/>
            <person name="Zeng Q."/>
            <person name="Gargeya S."/>
            <person name="Fitzgerald M."/>
            <person name="Haas B."/>
            <person name="Abouelleil A."/>
            <person name="Alvarado L."/>
            <person name="Arachchi H.M."/>
            <person name="Berlin A.M."/>
            <person name="Chapman S.B."/>
            <person name="Goldberg J."/>
            <person name="Griggs A."/>
            <person name="Gujja S."/>
            <person name="Hansen M."/>
            <person name="Howarth C."/>
            <person name="Imamovic A."/>
            <person name="Larimer J."/>
            <person name="McCowan C."/>
            <person name="Montmayeur A."/>
            <person name="Murphy C."/>
            <person name="Neiman D."/>
            <person name="Pearson M."/>
            <person name="Priest M."/>
            <person name="Roberts A."/>
            <person name="Saif S."/>
            <person name="Shea T."/>
            <person name="Sisk P."/>
            <person name="Sykes S."/>
            <person name="Wortman J."/>
            <person name="Nusbaum C."/>
            <person name="Birren B."/>
        </authorList>
    </citation>
    <scope>NUCLEOTIDE SEQUENCE [LARGE SCALE GENOMIC DNA]</scope>
    <source>
        <strain evidence="3">race PST-78</strain>
    </source>
</reference>
<feature type="region of interest" description="Disordered" evidence="1">
    <location>
        <begin position="69"/>
        <end position="91"/>
    </location>
</feature>
<name>A0A0L0VM56_9BASI</name>